<dbReference type="Pfam" id="PF01947">
    <property type="entry name" value="Rv2949c-like"/>
    <property type="match status" value="1"/>
</dbReference>
<gene>
    <name evidence="2" type="ordered locus">MTBMA_c02170</name>
</gene>
<dbReference type="InterPro" id="IPR028978">
    <property type="entry name" value="Chorismate_lyase_/UTRA_dom_sf"/>
</dbReference>
<dbReference type="InterPro" id="IPR011663">
    <property type="entry name" value="UTRA"/>
</dbReference>
<sequence length="180" mass="21041">MDVNVLEEIERIERIIGRLSNTQKILLSTDGSVTRILDVLRGTVTIRTIKQEFIPSTPEIADKLRISPGEMVNHRVVVIGNNEPLIHAVSYIPLSRLEDGFREDLIRADIPIGRILKKHSIESRREIEILDIESPSRELREIFKTDSPMLTRTYNIIHQDEVLIRIKETFPFDWFREEFR</sequence>
<dbReference type="Gene3D" id="3.40.1410.10">
    <property type="entry name" value="Chorismate lyase-like"/>
    <property type="match status" value="1"/>
</dbReference>
<proteinExistence type="predicted"/>
<dbReference type="InterPro" id="IPR002800">
    <property type="entry name" value="Rv2949c-like"/>
</dbReference>
<keyword evidence="3" id="KW-1185">Reference proteome</keyword>
<protein>
    <recommendedName>
        <fullName evidence="1">UbiC transcription regulator-associated domain-containing protein</fullName>
    </recommendedName>
</protein>
<dbReference type="RefSeq" id="WP_013295053.1">
    <property type="nucleotide sequence ID" value="NC_014408.1"/>
</dbReference>
<dbReference type="SUPFAM" id="SSF64288">
    <property type="entry name" value="Chorismate lyase-like"/>
    <property type="match status" value="1"/>
</dbReference>
<dbReference type="AlphaFoldDB" id="D9PUC8"/>
<dbReference type="Proteomes" id="UP000000345">
    <property type="component" value="Chromosome"/>
</dbReference>
<dbReference type="STRING" id="79929.MTBMA_c02170"/>
<dbReference type="HOGENOM" id="CLU_107938_2_0_2"/>
<dbReference type="KEGG" id="mmg:MTBMA_c02170"/>
<dbReference type="EMBL" id="CP001710">
    <property type="protein sequence ID" value="ADL57826.1"/>
    <property type="molecule type" value="Genomic_DNA"/>
</dbReference>
<feature type="domain" description="UbiC transcription regulator-associated" evidence="1">
    <location>
        <begin position="39"/>
        <end position="176"/>
    </location>
</feature>
<evidence type="ECO:0000259" key="1">
    <source>
        <dbReference type="SMART" id="SM00866"/>
    </source>
</evidence>
<dbReference type="GeneID" id="77399000"/>
<dbReference type="PATRIC" id="fig|79929.8.peg.214"/>
<dbReference type="PaxDb" id="79929-MTBMA_c02170"/>
<dbReference type="GO" id="GO:0006355">
    <property type="term" value="P:regulation of DNA-templated transcription"/>
    <property type="evidence" value="ECO:0007669"/>
    <property type="project" value="InterPro"/>
</dbReference>
<evidence type="ECO:0000313" key="2">
    <source>
        <dbReference type="EMBL" id="ADL57826.1"/>
    </source>
</evidence>
<evidence type="ECO:0000313" key="3">
    <source>
        <dbReference type="Proteomes" id="UP000000345"/>
    </source>
</evidence>
<reference evidence="2 3" key="2">
    <citation type="journal article" date="2010" name="J. Bacteriol.">
        <title>Complete genome sequence of Methanothermobacter marburgensis, a methanoarchaeon model organism.</title>
        <authorList>
            <person name="Liesegang H."/>
            <person name="Kaster A.K."/>
            <person name="Wiezer A."/>
            <person name="Goenrich M."/>
            <person name="Wollherr A."/>
            <person name="Seedorf H."/>
            <person name="Gottschalk G."/>
            <person name="Thauer R.K."/>
        </authorList>
    </citation>
    <scope>NUCLEOTIDE SEQUENCE [LARGE SCALE GENOMIC DNA]</scope>
    <source>
        <strain evidence="3">ATCC BAA-927 / DSM 2133 / JCM 14651 / NBRC 100331 / OCM 82 / Marburg</strain>
    </source>
</reference>
<dbReference type="OrthoDB" id="145449at2157"/>
<dbReference type="GO" id="GO:0003677">
    <property type="term" value="F:DNA binding"/>
    <property type="evidence" value="ECO:0007669"/>
    <property type="project" value="InterPro"/>
</dbReference>
<organism evidence="2 3">
    <name type="scientific">Methanothermobacter marburgensis (strain ATCC BAA-927 / DSM 2133 / JCM 14651 / NBRC 100331 / OCM 82 / Marburg)</name>
    <name type="common">Methanobacterium thermoautotrophicum</name>
    <dbReference type="NCBI Taxonomy" id="79929"/>
    <lineage>
        <taxon>Archaea</taxon>
        <taxon>Methanobacteriati</taxon>
        <taxon>Methanobacteriota</taxon>
        <taxon>Methanomada group</taxon>
        <taxon>Methanobacteria</taxon>
        <taxon>Methanobacteriales</taxon>
        <taxon>Methanobacteriaceae</taxon>
        <taxon>Methanothermobacter</taxon>
    </lineage>
</organism>
<accession>D9PUC8</accession>
<reference key="1">
    <citation type="submission" date="2009-08" db="EMBL/GenBank/DDBJ databases">
        <title>The genome sequence of Methanothermobacter marburgensis.</title>
        <authorList>
            <person name="Kaster A."/>
            <person name="Seedorf H."/>
            <person name="Goenrich M."/>
            <person name="Wiezer A."/>
            <person name="Liesegang H."/>
            <person name="Thauer R."/>
            <person name="Gottschalk G."/>
        </authorList>
    </citation>
    <scope>NUCLEOTIDE SEQUENCE</scope>
    <source>
        <strain>Marburg</strain>
    </source>
</reference>
<name>D9PUC8_METTM</name>
<dbReference type="SMART" id="SM00866">
    <property type="entry name" value="UTRA"/>
    <property type="match status" value="1"/>
</dbReference>
<dbReference type="GeneID" id="9703923"/>